<dbReference type="GO" id="GO:0003924">
    <property type="term" value="F:GTPase activity"/>
    <property type="evidence" value="ECO:0007669"/>
    <property type="project" value="InterPro"/>
</dbReference>
<evidence type="ECO:0000256" key="2">
    <source>
        <dbReference type="ARBA" id="ARBA00023134"/>
    </source>
</evidence>
<dbReference type="CDD" id="cd00154">
    <property type="entry name" value="Rab"/>
    <property type="match status" value="1"/>
</dbReference>
<dbReference type="SMART" id="SM00175">
    <property type="entry name" value="RAB"/>
    <property type="match status" value="1"/>
</dbReference>
<dbReference type="Proteomes" id="UP000007879">
    <property type="component" value="Unassembled WGS sequence"/>
</dbReference>
<dbReference type="InterPro" id="IPR027417">
    <property type="entry name" value="P-loop_NTPase"/>
</dbReference>
<dbReference type="InterPro" id="IPR050227">
    <property type="entry name" value="Rab"/>
</dbReference>
<name>A0AAN0K3K9_AMPQE</name>
<evidence type="ECO:0000313" key="4">
    <source>
        <dbReference type="Proteomes" id="UP000007879"/>
    </source>
</evidence>
<dbReference type="PANTHER" id="PTHR47977">
    <property type="entry name" value="RAS-RELATED PROTEIN RAB"/>
    <property type="match status" value="1"/>
</dbReference>
<evidence type="ECO:0008006" key="5">
    <source>
        <dbReference type="Google" id="ProtNLM"/>
    </source>
</evidence>
<keyword evidence="1" id="KW-0547">Nucleotide-binding</keyword>
<evidence type="ECO:0000256" key="1">
    <source>
        <dbReference type="ARBA" id="ARBA00022741"/>
    </source>
</evidence>
<organism evidence="3 4">
    <name type="scientific">Amphimedon queenslandica</name>
    <name type="common">Sponge</name>
    <dbReference type="NCBI Taxonomy" id="400682"/>
    <lineage>
        <taxon>Eukaryota</taxon>
        <taxon>Metazoa</taxon>
        <taxon>Porifera</taxon>
        <taxon>Demospongiae</taxon>
        <taxon>Heteroscleromorpha</taxon>
        <taxon>Haplosclerida</taxon>
        <taxon>Niphatidae</taxon>
        <taxon>Amphimedon</taxon>
    </lineage>
</organism>
<reference evidence="4" key="1">
    <citation type="journal article" date="2010" name="Nature">
        <title>The Amphimedon queenslandica genome and the evolution of animal complexity.</title>
        <authorList>
            <person name="Srivastava M."/>
            <person name="Simakov O."/>
            <person name="Chapman J."/>
            <person name="Fahey B."/>
            <person name="Gauthier M.E."/>
            <person name="Mitros T."/>
            <person name="Richards G.S."/>
            <person name="Conaco C."/>
            <person name="Dacre M."/>
            <person name="Hellsten U."/>
            <person name="Larroux C."/>
            <person name="Putnam N.H."/>
            <person name="Stanke M."/>
            <person name="Adamska M."/>
            <person name="Darling A."/>
            <person name="Degnan S.M."/>
            <person name="Oakley T.H."/>
            <person name="Plachetzki D.C."/>
            <person name="Zhai Y."/>
            <person name="Adamski M."/>
            <person name="Calcino A."/>
            <person name="Cummins S.F."/>
            <person name="Goodstein D.M."/>
            <person name="Harris C."/>
            <person name="Jackson D.J."/>
            <person name="Leys S.P."/>
            <person name="Shu S."/>
            <person name="Woodcroft B.J."/>
            <person name="Vervoort M."/>
            <person name="Kosik K.S."/>
            <person name="Manning G."/>
            <person name="Degnan B.M."/>
            <person name="Rokhsar D.S."/>
        </authorList>
    </citation>
    <scope>NUCLEOTIDE SEQUENCE [LARGE SCALE GENOMIC DNA]</scope>
</reference>
<dbReference type="SUPFAM" id="SSF52540">
    <property type="entry name" value="P-loop containing nucleoside triphosphate hydrolases"/>
    <property type="match status" value="1"/>
</dbReference>
<accession>A0AAN0K3K9</accession>
<dbReference type="KEGG" id="aqu:109592866"/>
<dbReference type="PRINTS" id="PR00449">
    <property type="entry name" value="RASTRNSFRMNG"/>
</dbReference>
<dbReference type="NCBIfam" id="TIGR00231">
    <property type="entry name" value="small_GTP"/>
    <property type="match status" value="1"/>
</dbReference>
<protein>
    <recommendedName>
        <fullName evidence="5">Roc domain-containing protein</fullName>
    </recommendedName>
</protein>
<evidence type="ECO:0000313" key="3">
    <source>
        <dbReference type="EnsemblMetazoa" id="XP_019863758.1"/>
    </source>
</evidence>
<proteinExistence type="predicted"/>
<keyword evidence="4" id="KW-1185">Reference proteome</keyword>
<dbReference type="InterPro" id="IPR001806">
    <property type="entry name" value="Small_GTPase"/>
</dbReference>
<dbReference type="GeneID" id="109592866"/>
<dbReference type="Gene3D" id="3.40.50.300">
    <property type="entry name" value="P-loop containing nucleotide triphosphate hydrolases"/>
    <property type="match status" value="1"/>
</dbReference>
<dbReference type="EnsemblMetazoa" id="XM_020008199.1">
    <property type="protein sequence ID" value="XP_019863758.1"/>
    <property type="gene ID" value="LOC109592866"/>
</dbReference>
<dbReference type="RefSeq" id="XP_019863758.1">
    <property type="nucleotide sequence ID" value="XM_020008199.1"/>
</dbReference>
<reference evidence="3" key="2">
    <citation type="submission" date="2024-06" db="UniProtKB">
        <authorList>
            <consortium name="EnsemblMetazoa"/>
        </authorList>
    </citation>
    <scope>IDENTIFICATION</scope>
</reference>
<keyword evidence="2" id="KW-0342">GTP-binding</keyword>
<dbReference type="InterPro" id="IPR005225">
    <property type="entry name" value="Small_GTP-bd"/>
</dbReference>
<dbReference type="PROSITE" id="PS51419">
    <property type="entry name" value="RAB"/>
    <property type="match status" value="1"/>
</dbReference>
<dbReference type="AlphaFoldDB" id="A0AAN0K3K9"/>
<dbReference type="SMART" id="SM00174">
    <property type="entry name" value="RHO"/>
    <property type="match status" value="1"/>
</dbReference>
<dbReference type="Pfam" id="PF00071">
    <property type="entry name" value="Ras"/>
    <property type="match status" value="1"/>
</dbReference>
<sequence>MQALSCLLLIHPSIDKMANHSTRGELLWRKVTFVGEAGSGKTTLIKQFCEGKFSAQSHPTVGADYGHKHCTIGDTEVEVTFWDLAGSPEYRDIYKHLLPQSELCILVFDVSKLSVKSVEEWLECVTQYVETSKLAIFINKADLIDNKQASTSAVDKVKKWLLSSKLYSNLSVYLTRGITDKEVKEYITYLLSQTLPDDTK</sequence>
<dbReference type="GO" id="GO:0005525">
    <property type="term" value="F:GTP binding"/>
    <property type="evidence" value="ECO:0007669"/>
    <property type="project" value="UniProtKB-KW"/>
</dbReference>
<dbReference type="SMART" id="SM00173">
    <property type="entry name" value="RAS"/>
    <property type="match status" value="1"/>
</dbReference>